<dbReference type="GeneID" id="28857322"/>
<dbReference type="RefSeq" id="XP_022284576.1">
    <property type="nucleotide sequence ID" value="XM_022428971.1"/>
</dbReference>
<dbReference type="EMBL" id="LSBJ02000002">
    <property type="protein sequence ID" value="OAQ70429.2"/>
    <property type="molecule type" value="Genomic_DNA"/>
</dbReference>
<evidence type="ECO:0000313" key="2">
    <source>
        <dbReference type="Proteomes" id="UP000078397"/>
    </source>
</evidence>
<organism evidence="1 2">
    <name type="scientific">Pochonia chlamydosporia 170</name>
    <dbReference type="NCBI Taxonomy" id="1380566"/>
    <lineage>
        <taxon>Eukaryota</taxon>
        <taxon>Fungi</taxon>
        <taxon>Dikarya</taxon>
        <taxon>Ascomycota</taxon>
        <taxon>Pezizomycotina</taxon>
        <taxon>Sordariomycetes</taxon>
        <taxon>Hypocreomycetidae</taxon>
        <taxon>Hypocreales</taxon>
        <taxon>Clavicipitaceae</taxon>
        <taxon>Pochonia</taxon>
    </lineage>
</organism>
<name>A0A179FZN2_METCM</name>
<protein>
    <submittedName>
        <fullName evidence="1">Uncharacterized protein</fullName>
    </submittedName>
</protein>
<evidence type="ECO:0000313" key="1">
    <source>
        <dbReference type="EMBL" id="OAQ70429.2"/>
    </source>
</evidence>
<gene>
    <name evidence="1" type="ORF">VFPPC_15575</name>
</gene>
<dbReference type="Proteomes" id="UP000078397">
    <property type="component" value="Unassembled WGS sequence"/>
</dbReference>
<accession>A0A179FZN2</accession>
<dbReference type="AlphaFoldDB" id="A0A179FZN2"/>
<keyword evidence="2" id="KW-1185">Reference proteome</keyword>
<reference evidence="1 2" key="1">
    <citation type="journal article" date="2016" name="PLoS Pathog.">
        <title>Biosynthesis of antibiotic leucinostatins in bio-control fungus Purpureocillium lilacinum and their inhibition on phytophthora revealed by genome mining.</title>
        <authorList>
            <person name="Wang G."/>
            <person name="Liu Z."/>
            <person name="Lin R."/>
            <person name="Li E."/>
            <person name="Mao Z."/>
            <person name="Ling J."/>
            <person name="Yang Y."/>
            <person name="Yin W.B."/>
            <person name="Xie B."/>
        </authorList>
    </citation>
    <scope>NUCLEOTIDE SEQUENCE [LARGE SCALE GENOMIC DNA]</scope>
    <source>
        <strain evidence="1">170</strain>
    </source>
</reference>
<proteinExistence type="predicted"/>
<dbReference type="KEGG" id="pchm:VFPPC_15575"/>
<sequence>MLTLADANCGVSSRTATKELKIKKTCKEAKKSKSNTRTRNAQSILRSAVSITLDAYQTSGLAIQVFYETHECISVVAPFWPKMVFAAFVAWEKKSRPQETIAHTFFTSSVHTLALPLMRCVFASAFSRPTSRYALLDRRHLSEKTIAT</sequence>
<comment type="caution">
    <text evidence="1">The sequence shown here is derived from an EMBL/GenBank/DDBJ whole genome shotgun (WGS) entry which is preliminary data.</text>
</comment>